<dbReference type="Pfam" id="PF13817">
    <property type="entry name" value="DDE_Tnp_IS66_C"/>
    <property type="match status" value="1"/>
</dbReference>
<dbReference type="Proteomes" id="UP000633365">
    <property type="component" value="Unassembled WGS sequence"/>
</dbReference>
<comment type="caution">
    <text evidence="2">The sequence shown here is derived from an EMBL/GenBank/DDBJ whole genome shotgun (WGS) entry which is preliminary data.</text>
</comment>
<sequence length="59" mass="6836">ETAKANNIEPYTYLNLILTNMQYIGRPFSNEDLESFMPWSKEIKESIATRTKPAPLTEE</sequence>
<feature type="domain" description="Transposase IS66 C-terminal" evidence="1">
    <location>
        <begin position="1"/>
        <end position="39"/>
    </location>
</feature>
<name>A0A935C4J2_9FIRM</name>
<evidence type="ECO:0000313" key="3">
    <source>
        <dbReference type="Proteomes" id="UP000633365"/>
    </source>
</evidence>
<evidence type="ECO:0000259" key="1">
    <source>
        <dbReference type="Pfam" id="PF13817"/>
    </source>
</evidence>
<gene>
    <name evidence="2" type="ORF">JKK62_16750</name>
</gene>
<organism evidence="2 3">
    <name type="scientific">Ruminococcus difficilis</name>
    <dbReference type="NCBI Taxonomy" id="2763069"/>
    <lineage>
        <taxon>Bacteria</taxon>
        <taxon>Bacillati</taxon>
        <taxon>Bacillota</taxon>
        <taxon>Clostridia</taxon>
        <taxon>Eubacteriales</taxon>
        <taxon>Oscillospiraceae</taxon>
        <taxon>Ruminococcus</taxon>
    </lineage>
</organism>
<dbReference type="AlphaFoldDB" id="A0A935C4J2"/>
<feature type="non-terminal residue" evidence="2">
    <location>
        <position position="1"/>
    </location>
</feature>
<accession>A0A935C4J2</accession>
<evidence type="ECO:0000313" key="2">
    <source>
        <dbReference type="EMBL" id="MBK6090270.1"/>
    </source>
</evidence>
<proteinExistence type="predicted"/>
<keyword evidence="3" id="KW-1185">Reference proteome</keyword>
<dbReference type="RefSeq" id="WP_201428930.1">
    <property type="nucleotide sequence ID" value="NZ_JAEQMG010000192.1"/>
</dbReference>
<reference evidence="2" key="1">
    <citation type="submission" date="2021-01" db="EMBL/GenBank/DDBJ databases">
        <title>Genome public.</title>
        <authorList>
            <person name="Liu C."/>
            <person name="Sun Q."/>
        </authorList>
    </citation>
    <scope>NUCLEOTIDE SEQUENCE</scope>
    <source>
        <strain evidence="2">M6</strain>
    </source>
</reference>
<dbReference type="InterPro" id="IPR039552">
    <property type="entry name" value="IS66_C"/>
</dbReference>
<protein>
    <submittedName>
        <fullName evidence="2">Transposase domain-containing protein</fullName>
    </submittedName>
</protein>
<dbReference type="EMBL" id="JAEQMG010000192">
    <property type="protein sequence ID" value="MBK6090270.1"/>
    <property type="molecule type" value="Genomic_DNA"/>
</dbReference>